<dbReference type="RefSeq" id="WP_011524239.1">
    <property type="nucleotide sequence ID" value="NC_008009.1"/>
</dbReference>
<dbReference type="eggNOG" id="COG2203">
    <property type="taxonomic scope" value="Bacteria"/>
</dbReference>
<dbReference type="STRING" id="204669.Acid345_3439"/>
<dbReference type="AlphaFoldDB" id="Q1IL10"/>
<dbReference type="Gene3D" id="3.30.450.40">
    <property type="match status" value="2"/>
</dbReference>
<keyword evidence="5" id="KW-1185">Reference proteome</keyword>
<keyword evidence="1" id="KW-0378">Hydrolase</keyword>
<evidence type="ECO:0000256" key="1">
    <source>
        <dbReference type="ARBA" id="ARBA00022801"/>
    </source>
</evidence>
<dbReference type="SMART" id="SM00331">
    <property type="entry name" value="PP2C_SIG"/>
    <property type="match status" value="1"/>
</dbReference>
<feature type="domain" description="GAF" evidence="2">
    <location>
        <begin position="190"/>
        <end position="333"/>
    </location>
</feature>
<dbReference type="EnsemblBacteria" id="ABF42440">
    <property type="protein sequence ID" value="ABF42440"/>
    <property type="gene ID" value="Acid345_3439"/>
</dbReference>
<sequence>MKASQQHPSIDAFLLEVADVVNTTLDLDTLLTRVAGLVRKIINYDIFAILLVNEKAQELRIRFQVGHPAEAIERTRIKIGQGITGAAAQTREPVLVNDVSKHPEYITSVSDVRSELAIPMIVKNKVIGVIDIEAPQKNYFTEEHSRLLTVIASRVAIGIENARLYTRVSNQAKSLLLLNEISRELTSILNLDQLLKRVGELLTRVIDYQMFSILLLDPMGEKLQHRFSLRFQENIHLKHDIPLGRGLVGYAVGKNEAVLVPDVRKDSRYIMLNPETRSELAVPLVYKGKVIGVLDLEHTKRGFFTEDHKRTLTTLAAQIAIAIENARLYEQIVKQERRLEQDMALARELQHHLLPASLPKMTHAEVAAKFSPARAIGGDLYDFLRYSGGYLHGIAVGDVSGKGAPAAIYAALASGILRSHSQEEPGAAEMLSIVNLSLSDRPIDAQYISLIYAIWDDSARTLRLANSGLPRPMHCRKGKVTRIDATGLPLGLFASAEYEETAIRAEAGDVFVFFSDGILDARNRAGELFGSGRVEGLVCEFAGEPAQKIVDSIYNAVCDHAVGVETFDDQTIVALKVKAGRARK</sequence>
<dbReference type="Pfam" id="PF07228">
    <property type="entry name" value="SpoIIE"/>
    <property type="match status" value="1"/>
</dbReference>
<evidence type="ECO:0000313" key="5">
    <source>
        <dbReference type="Proteomes" id="UP000002432"/>
    </source>
</evidence>
<dbReference type="Proteomes" id="UP000002432">
    <property type="component" value="Chromosome"/>
</dbReference>
<dbReference type="eggNOG" id="COG2208">
    <property type="taxonomic scope" value="Bacteria"/>
</dbReference>
<dbReference type="SUPFAM" id="SSF81606">
    <property type="entry name" value="PP2C-like"/>
    <property type="match status" value="1"/>
</dbReference>
<name>Q1IL10_KORVE</name>
<dbReference type="InterPro" id="IPR001932">
    <property type="entry name" value="PPM-type_phosphatase-like_dom"/>
</dbReference>
<feature type="domain" description="GAF" evidence="2">
    <location>
        <begin position="26"/>
        <end position="169"/>
    </location>
</feature>
<dbReference type="SUPFAM" id="SSF55781">
    <property type="entry name" value="GAF domain-like"/>
    <property type="match status" value="2"/>
</dbReference>
<dbReference type="Gene3D" id="3.60.40.10">
    <property type="entry name" value="PPM-type phosphatase domain"/>
    <property type="match status" value="1"/>
</dbReference>
<gene>
    <name evidence="4" type="ordered locus">Acid345_3439</name>
</gene>
<dbReference type="InterPro" id="IPR036457">
    <property type="entry name" value="PPM-type-like_dom_sf"/>
</dbReference>
<dbReference type="Pfam" id="PF13185">
    <property type="entry name" value="GAF_2"/>
    <property type="match status" value="2"/>
</dbReference>
<organism evidence="4 5">
    <name type="scientific">Koribacter versatilis (strain Ellin345)</name>
    <dbReference type="NCBI Taxonomy" id="204669"/>
    <lineage>
        <taxon>Bacteria</taxon>
        <taxon>Pseudomonadati</taxon>
        <taxon>Acidobacteriota</taxon>
        <taxon>Terriglobia</taxon>
        <taxon>Terriglobales</taxon>
        <taxon>Candidatus Korobacteraceae</taxon>
        <taxon>Candidatus Korobacter</taxon>
    </lineage>
</organism>
<dbReference type="InterPro" id="IPR003018">
    <property type="entry name" value="GAF"/>
</dbReference>
<accession>Q1IL10</accession>
<dbReference type="PANTHER" id="PTHR43156:SF2">
    <property type="entry name" value="STAGE II SPORULATION PROTEIN E"/>
    <property type="match status" value="1"/>
</dbReference>
<dbReference type="KEGG" id="aba:Acid345_3439"/>
<reference evidence="4 5" key="1">
    <citation type="journal article" date="2009" name="Appl. Environ. Microbiol.">
        <title>Three genomes from the phylum Acidobacteria provide insight into the lifestyles of these microorganisms in soils.</title>
        <authorList>
            <person name="Ward N.L."/>
            <person name="Challacombe J.F."/>
            <person name="Janssen P.H."/>
            <person name="Henrissat B."/>
            <person name="Coutinho P.M."/>
            <person name="Wu M."/>
            <person name="Xie G."/>
            <person name="Haft D.H."/>
            <person name="Sait M."/>
            <person name="Badger J."/>
            <person name="Barabote R.D."/>
            <person name="Bradley B."/>
            <person name="Brettin T.S."/>
            <person name="Brinkac L.M."/>
            <person name="Bruce D."/>
            <person name="Creasy T."/>
            <person name="Daugherty S.C."/>
            <person name="Davidsen T.M."/>
            <person name="DeBoy R.T."/>
            <person name="Detter J.C."/>
            <person name="Dodson R.J."/>
            <person name="Durkin A.S."/>
            <person name="Ganapathy A."/>
            <person name="Gwinn-Giglio M."/>
            <person name="Han C.S."/>
            <person name="Khouri H."/>
            <person name="Kiss H."/>
            <person name="Kothari S.P."/>
            <person name="Madupu R."/>
            <person name="Nelson K.E."/>
            <person name="Nelson W.C."/>
            <person name="Paulsen I."/>
            <person name="Penn K."/>
            <person name="Ren Q."/>
            <person name="Rosovitz M.J."/>
            <person name="Selengut J.D."/>
            <person name="Shrivastava S."/>
            <person name="Sullivan S.A."/>
            <person name="Tapia R."/>
            <person name="Thompson L.S."/>
            <person name="Watkins K.L."/>
            <person name="Yang Q."/>
            <person name="Yu C."/>
            <person name="Zafar N."/>
            <person name="Zhou L."/>
            <person name="Kuske C.R."/>
        </authorList>
    </citation>
    <scope>NUCLEOTIDE SEQUENCE [LARGE SCALE GENOMIC DNA]</scope>
    <source>
        <strain evidence="4 5">Ellin345</strain>
    </source>
</reference>
<dbReference type="EMBL" id="CP000360">
    <property type="protein sequence ID" value="ABF42440.1"/>
    <property type="molecule type" value="Genomic_DNA"/>
</dbReference>
<evidence type="ECO:0000313" key="4">
    <source>
        <dbReference type="EMBL" id="ABF42440.1"/>
    </source>
</evidence>
<dbReference type="PANTHER" id="PTHR43156">
    <property type="entry name" value="STAGE II SPORULATION PROTEIN E-RELATED"/>
    <property type="match status" value="1"/>
</dbReference>
<dbReference type="SMART" id="SM00065">
    <property type="entry name" value="GAF"/>
    <property type="match status" value="2"/>
</dbReference>
<dbReference type="InterPro" id="IPR052016">
    <property type="entry name" value="Bact_Sigma-Reg"/>
</dbReference>
<protein>
    <submittedName>
        <fullName evidence="4">Serine phosphatase</fullName>
    </submittedName>
</protein>
<dbReference type="OrthoDB" id="311592at2"/>
<proteinExistence type="predicted"/>
<evidence type="ECO:0000259" key="3">
    <source>
        <dbReference type="SMART" id="SM00331"/>
    </source>
</evidence>
<feature type="domain" description="PPM-type phosphatase" evidence="3">
    <location>
        <begin position="361"/>
        <end position="577"/>
    </location>
</feature>
<dbReference type="InterPro" id="IPR029016">
    <property type="entry name" value="GAF-like_dom_sf"/>
</dbReference>
<evidence type="ECO:0000259" key="2">
    <source>
        <dbReference type="SMART" id="SM00065"/>
    </source>
</evidence>
<dbReference type="HOGENOM" id="CLU_000445_43_6_0"/>
<dbReference type="GO" id="GO:0016791">
    <property type="term" value="F:phosphatase activity"/>
    <property type="evidence" value="ECO:0007669"/>
    <property type="project" value="TreeGrafter"/>
</dbReference>
<dbReference type="eggNOG" id="COG1956">
    <property type="taxonomic scope" value="Bacteria"/>
</dbReference>